<evidence type="ECO:0000313" key="4">
    <source>
        <dbReference type="EMBL" id="KAK8397163.1"/>
    </source>
</evidence>
<reference evidence="4 5" key="1">
    <citation type="submission" date="2023-03" db="EMBL/GenBank/DDBJ databases">
        <title>High-quality genome of Scylla paramamosain provides insights in environmental adaptation.</title>
        <authorList>
            <person name="Zhang L."/>
        </authorList>
    </citation>
    <scope>NUCLEOTIDE SEQUENCE [LARGE SCALE GENOMIC DNA]</scope>
    <source>
        <strain evidence="4">LZ_2023a</strain>
        <tissue evidence="4">Muscle</tissue>
    </source>
</reference>
<dbReference type="InterPro" id="IPR024509">
    <property type="entry name" value="Anti-LPS_factor/Scygonadin"/>
</dbReference>
<feature type="chain" id="PRO_5043923253" evidence="3">
    <location>
        <begin position="25"/>
        <end position="97"/>
    </location>
</feature>
<dbReference type="GO" id="GO:0042742">
    <property type="term" value="P:defense response to bacterium"/>
    <property type="evidence" value="ECO:0007669"/>
    <property type="project" value="UniProtKB-KW"/>
</dbReference>
<dbReference type="AlphaFoldDB" id="A0AAW0UCU4"/>
<evidence type="ECO:0000256" key="1">
    <source>
        <dbReference type="ARBA" id="ARBA00022529"/>
    </source>
</evidence>
<keyword evidence="3" id="KW-0732">Signal</keyword>
<accession>A0AAW0UCU4</accession>
<evidence type="ECO:0000256" key="3">
    <source>
        <dbReference type="SAM" id="SignalP"/>
    </source>
</evidence>
<sequence length="97" mass="10362">MRSSLQLGLTVVVLLGVAVPPCNAGAELTKILTKITDTILLMIGETGSSVTFLGHPCLVVTAKQPYGDYAAQMSCCSWTDIIGEGEKMRQTLNFNKT</sequence>
<dbReference type="EMBL" id="JARAKH010000014">
    <property type="protein sequence ID" value="KAK8397163.1"/>
    <property type="molecule type" value="Genomic_DNA"/>
</dbReference>
<keyword evidence="2" id="KW-0044">Antibiotic</keyword>
<organism evidence="4 5">
    <name type="scientific">Scylla paramamosain</name>
    <name type="common">Mud crab</name>
    <dbReference type="NCBI Taxonomy" id="85552"/>
    <lineage>
        <taxon>Eukaryota</taxon>
        <taxon>Metazoa</taxon>
        <taxon>Ecdysozoa</taxon>
        <taxon>Arthropoda</taxon>
        <taxon>Crustacea</taxon>
        <taxon>Multicrustacea</taxon>
        <taxon>Malacostraca</taxon>
        <taxon>Eumalacostraca</taxon>
        <taxon>Eucarida</taxon>
        <taxon>Decapoda</taxon>
        <taxon>Pleocyemata</taxon>
        <taxon>Brachyura</taxon>
        <taxon>Eubrachyura</taxon>
        <taxon>Portunoidea</taxon>
        <taxon>Portunidae</taxon>
        <taxon>Portuninae</taxon>
        <taxon>Scylla</taxon>
    </lineage>
</organism>
<protein>
    <submittedName>
        <fullName evidence="4">Uncharacterized protein</fullName>
    </submittedName>
</protein>
<dbReference type="Gene3D" id="3.30.160.320">
    <property type="match status" value="1"/>
</dbReference>
<dbReference type="InterPro" id="IPR038539">
    <property type="entry name" value="Anti-LPS_factor/Scygonadin_sf"/>
</dbReference>
<gene>
    <name evidence="4" type="ORF">O3P69_004698</name>
</gene>
<keyword evidence="5" id="KW-1185">Reference proteome</keyword>
<evidence type="ECO:0000256" key="2">
    <source>
        <dbReference type="ARBA" id="ARBA00023022"/>
    </source>
</evidence>
<dbReference type="Proteomes" id="UP001487740">
    <property type="component" value="Unassembled WGS sequence"/>
</dbReference>
<dbReference type="Pfam" id="PF11630">
    <property type="entry name" value="Anti-LPS-SCYG"/>
    <property type="match status" value="1"/>
</dbReference>
<proteinExistence type="predicted"/>
<comment type="caution">
    <text evidence="4">The sequence shown here is derived from an EMBL/GenBank/DDBJ whole genome shotgun (WGS) entry which is preliminary data.</text>
</comment>
<feature type="signal peptide" evidence="3">
    <location>
        <begin position="1"/>
        <end position="24"/>
    </location>
</feature>
<name>A0AAW0UCU4_SCYPA</name>
<keyword evidence="1" id="KW-0929">Antimicrobial</keyword>
<evidence type="ECO:0000313" key="5">
    <source>
        <dbReference type="Proteomes" id="UP001487740"/>
    </source>
</evidence>